<dbReference type="AlphaFoldDB" id="A0A7I7Y3Z8"/>
<dbReference type="EMBL" id="AP022612">
    <property type="protein sequence ID" value="BBZ36397.1"/>
    <property type="molecule type" value="Genomic_DNA"/>
</dbReference>
<reference evidence="1" key="1">
    <citation type="journal article" date="2019" name="Emerg. Microbes Infect.">
        <title>Comprehensive subspecies identification of 175 nontuberculous mycobacteria species based on 7547 genomic profiles.</title>
        <authorList>
            <person name="Matsumoto Y."/>
            <person name="Kinjo T."/>
            <person name="Motooka D."/>
            <person name="Nabeya D."/>
            <person name="Jung N."/>
            <person name="Uechi K."/>
            <person name="Horii T."/>
            <person name="Iida T."/>
            <person name="Fujita J."/>
            <person name="Nakamura S."/>
        </authorList>
    </citation>
    <scope>NUCLEOTIDE SEQUENCE [LARGE SCALE GENOMIC DNA]</scope>
    <source>
        <strain evidence="1">JCM 13671</strain>
    </source>
</reference>
<accession>A0A7I7Y3Z8</accession>
<name>A0A7I7Y3Z8_9MYCO</name>
<reference evidence="1" key="2">
    <citation type="submission" date="2020-02" db="EMBL/GenBank/DDBJ databases">
        <authorList>
            <person name="Matsumoto Y."/>
            <person name="Motooka D."/>
            <person name="Nakamura S."/>
        </authorList>
    </citation>
    <scope>NUCLEOTIDE SEQUENCE</scope>
    <source>
        <strain evidence="1">JCM 13671</strain>
    </source>
</reference>
<organism evidence="1 2">
    <name type="scientific">Mycolicibacterium confluentis</name>
    <dbReference type="NCBI Taxonomy" id="28047"/>
    <lineage>
        <taxon>Bacteria</taxon>
        <taxon>Bacillati</taxon>
        <taxon>Actinomycetota</taxon>
        <taxon>Actinomycetes</taxon>
        <taxon>Mycobacteriales</taxon>
        <taxon>Mycobacteriaceae</taxon>
        <taxon>Mycolicibacterium</taxon>
    </lineage>
</organism>
<sequence>MPLRPHAGLSAVATALVETPPRVTTAAAVTIAVTRGIACSSNSPGGTDTAVIEVNHRRGSAAAVRVR</sequence>
<gene>
    <name evidence="1" type="ORF">MCNF_50020</name>
</gene>
<protein>
    <submittedName>
        <fullName evidence="1">Uncharacterized protein</fullName>
    </submittedName>
</protein>
<keyword evidence="2" id="KW-1185">Reference proteome</keyword>
<evidence type="ECO:0000313" key="2">
    <source>
        <dbReference type="Proteomes" id="UP000466931"/>
    </source>
</evidence>
<proteinExistence type="predicted"/>
<evidence type="ECO:0000313" key="1">
    <source>
        <dbReference type="EMBL" id="BBZ36397.1"/>
    </source>
</evidence>
<dbReference type="Proteomes" id="UP000466931">
    <property type="component" value="Chromosome"/>
</dbReference>